<accession>A0A2V4NUY2</accession>
<feature type="domain" description="DUF1330" evidence="1">
    <location>
        <begin position="4"/>
        <end position="97"/>
    </location>
</feature>
<dbReference type="Proteomes" id="UP000248012">
    <property type="component" value="Unassembled WGS sequence"/>
</dbReference>
<dbReference type="Gene3D" id="3.30.70.100">
    <property type="match status" value="1"/>
</dbReference>
<evidence type="ECO:0000259" key="1">
    <source>
        <dbReference type="Pfam" id="PF07045"/>
    </source>
</evidence>
<protein>
    <submittedName>
        <fullName evidence="2">DUF1330 domain-containing protein</fullName>
    </submittedName>
</protein>
<reference evidence="2 3" key="1">
    <citation type="submission" date="2018-05" db="EMBL/GenBank/DDBJ databases">
        <title>Oceanovita maritima gen. nov., sp. nov., a marine bacterium in the family Rhodobacteraceae isolated from surface seawater of Lundu port Xiamen, China.</title>
        <authorList>
            <person name="Hetharua B.H."/>
            <person name="Min D."/>
            <person name="Liao H."/>
            <person name="Tian Y."/>
        </authorList>
    </citation>
    <scope>NUCLEOTIDE SEQUENCE [LARGE SCALE GENOMIC DNA]</scope>
    <source>
        <strain evidence="2 3">FSX-11</strain>
    </source>
</reference>
<dbReference type="SUPFAM" id="SSF54909">
    <property type="entry name" value="Dimeric alpha+beta barrel"/>
    <property type="match status" value="1"/>
</dbReference>
<dbReference type="OrthoDB" id="9806380at2"/>
<dbReference type="PANTHER" id="PTHR41521:SF4">
    <property type="entry name" value="BLR0684 PROTEIN"/>
    <property type="match status" value="1"/>
</dbReference>
<dbReference type="EMBL" id="QFVT01000002">
    <property type="protein sequence ID" value="PYC48836.1"/>
    <property type="molecule type" value="Genomic_DNA"/>
</dbReference>
<dbReference type="InterPro" id="IPR010753">
    <property type="entry name" value="DUF1330"/>
</dbReference>
<sequence>MTKKAYWVAHMDVSDPQAYDKYRAANAAPFAEYGARFVVRGGAQEVREGACKSRTVVIEFPSMEAAVACYESAGYQAAKALRAEPVSIGDLVIVEGYEG</sequence>
<keyword evidence="3" id="KW-1185">Reference proteome</keyword>
<proteinExistence type="predicted"/>
<gene>
    <name evidence="2" type="ORF">DI396_01710</name>
</gene>
<organism evidence="2 3">
    <name type="scientific">Litorivita pollutaquae</name>
    <dbReference type="NCBI Taxonomy" id="2200892"/>
    <lineage>
        <taxon>Bacteria</taxon>
        <taxon>Pseudomonadati</taxon>
        <taxon>Pseudomonadota</taxon>
        <taxon>Alphaproteobacteria</taxon>
        <taxon>Rhodobacterales</taxon>
        <taxon>Paracoccaceae</taxon>
        <taxon>Litorivita</taxon>
    </lineage>
</organism>
<dbReference type="InterPro" id="IPR011008">
    <property type="entry name" value="Dimeric_a/b-barrel"/>
</dbReference>
<comment type="caution">
    <text evidence="2">The sequence shown here is derived from an EMBL/GenBank/DDBJ whole genome shotgun (WGS) entry which is preliminary data.</text>
</comment>
<evidence type="ECO:0000313" key="3">
    <source>
        <dbReference type="Proteomes" id="UP000248012"/>
    </source>
</evidence>
<dbReference type="AlphaFoldDB" id="A0A2V4NUY2"/>
<dbReference type="Pfam" id="PF07045">
    <property type="entry name" value="DUF1330"/>
    <property type="match status" value="1"/>
</dbReference>
<evidence type="ECO:0000313" key="2">
    <source>
        <dbReference type="EMBL" id="PYC48836.1"/>
    </source>
</evidence>
<dbReference type="PANTHER" id="PTHR41521">
    <property type="match status" value="1"/>
</dbReference>
<dbReference type="RefSeq" id="WP_110794415.1">
    <property type="nucleotide sequence ID" value="NZ_KZ826481.1"/>
</dbReference>
<name>A0A2V4NUY2_9RHOB</name>